<dbReference type="RefSeq" id="WP_234652987.1">
    <property type="nucleotide sequence ID" value="NZ_CP094997.1"/>
</dbReference>
<name>A0A9X1PGQ8_9BACT</name>
<evidence type="ECO:0000313" key="2">
    <source>
        <dbReference type="Proteomes" id="UP001139000"/>
    </source>
</evidence>
<sequence>MDTIIESDKNKDSEKFSAQDIEKIRVYFDKKSDKMRSLLKAYPVPEEFLRKQN</sequence>
<gene>
    <name evidence="1" type="ORF">LXM26_02340</name>
</gene>
<proteinExistence type="predicted"/>
<evidence type="ECO:0000313" key="1">
    <source>
        <dbReference type="EMBL" id="MCF0060316.1"/>
    </source>
</evidence>
<protein>
    <submittedName>
        <fullName evidence="1">Uncharacterized protein</fullName>
    </submittedName>
</protein>
<organism evidence="1 2">
    <name type="scientific">Dyadobacter chenwenxiniae</name>
    <dbReference type="NCBI Taxonomy" id="2906456"/>
    <lineage>
        <taxon>Bacteria</taxon>
        <taxon>Pseudomonadati</taxon>
        <taxon>Bacteroidota</taxon>
        <taxon>Cytophagia</taxon>
        <taxon>Cytophagales</taxon>
        <taxon>Spirosomataceae</taxon>
        <taxon>Dyadobacter</taxon>
    </lineage>
</organism>
<comment type="caution">
    <text evidence="1">The sequence shown here is derived from an EMBL/GenBank/DDBJ whole genome shotgun (WGS) entry which is preliminary data.</text>
</comment>
<accession>A0A9X1PGQ8</accession>
<dbReference type="AlphaFoldDB" id="A0A9X1PGQ8"/>
<reference evidence="1" key="1">
    <citation type="submission" date="2021-12" db="EMBL/GenBank/DDBJ databases">
        <title>Novel species in genus Dyadobacter.</title>
        <authorList>
            <person name="Ma C."/>
        </authorList>
    </citation>
    <scope>NUCLEOTIDE SEQUENCE</scope>
    <source>
        <strain evidence="1">LJ419</strain>
    </source>
</reference>
<keyword evidence="2" id="KW-1185">Reference proteome</keyword>
<dbReference type="Proteomes" id="UP001139000">
    <property type="component" value="Unassembled WGS sequence"/>
</dbReference>
<dbReference type="EMBL" id="JAJTTC010000001">
    <property type="protein sequence ID" value="MCF0060316.1"/>
    <property type="molecule type" value="Genomic_DNA"/>
</dbReference>